<organism evidence="3 4">
    <name type="scientific">Ramularia collo-cygni</name>
    <dbReference type="NCBI Taxonomy" id="112498"/>
    <lineage>
        <taxon>Eukaryota</taxon>
        <taxon>Fungi</taxon>
        <taxon>Dikarya</taxon>
        <taxon>Ascomycota</taxon>
        <taxon>Pezizomycotina</taxon>
        <taxon>Dothideomycetes</taxon>
        <taxon>Dothideomycetidae</taxon>
        <taxon>Mycosphaerellales</taxon>
        <taxon>Mycosphaerellaceae</taxon>
        <taxon>Ramularia</taxon>
    </lineage>
</organism>
<protein>
    <submittedName>
        <fullName evidence="3">Uncharacterized protein</fullName>
    </submittedName>
</protein>
<feature type="region of interest" description="Disordered" evidence="1">
    <location>
        <begin position="110"/>
        <end position="130"/>
    </location>
</feature>
<evidence type="ECO:0000256" key="1">
    <source>
        <dbReference type="SAM" id="MobiDB-lite"/>
    </source>
</evidence>
<evidence type="ECO:0000313" key="4">
    <source>
        <dbReference type="Proteomes" id="UP000225277"/>
    </source>
</evidence>
<dbReference type="GeneID" id="35598407"/>
<evidence type="ECO:0000256" key="2">
    <source>
        <dbReference type="SAM" id="Phobius"/>
    </source>
</evidence>
<reference evidence="3 4" key="1">
    <citation type="submission" date="2016-03" db="EMBL/GenBank/DDBJ databases">
        <authorList>
            <person name="Ploux O."/>
        </authorList>
    </citation>
    <scope>NUCLEOTIDE SEQUENCE [LARGE SCALE GENOMIC DNA]</scope>
    <source>
        <strain evidence="3 4">URUG2</strain>
    </source>
</reference>
<dbReference type="RefSeq" id="XP_023624259.1">
    <property type="nucleotide sequence ID" value="XM_023768491.1"/>
</dbReference>
<feature type="transmembrane region" description="Helical" evidence="2">
    <location>
        <begin position="45"/>
        <end position="68"/>
    </location>
</feature>
<keyword evidence="2" id="KW-0812">Transmembrane</keyword>
<proteinExistence type="predicted"/>
<dbReference type="NCBIfam" id="TIGR01167">
    <property type="entry name" value="LPXTG_anchor"/>
    <property type="match status" value="1"/>
</dbReference>
<dbReference type="EMBL" id="FJUY01000004">
    <property type="protein sequence ID" value="CZT17366.1"/>
    <property type="molecule type" value="Genomic_DNA"/>
</dbReference>
<sequence>MSSSLRIRSFSIDGCDIPFSESGNTSSITTTSANEPNTGLSSATIGGIAAGITCGVALIAAAIFAYWFRRRRLRATPSVSADSHGHPPNQPAELLGEQIFELSSPRGLEMPAAKEKQEMATKSSVAELRSKSSVRIVLPQELEGDHPQT</sequence>
<keyword evidence="2" id="KW-0472">Membrane</keyword>
<dbReference type="Proteomes" id="UP000225277">
    <property type="component" value="Unassembled WGS sequence"/>
</dbReference>
<dbReference type="STRING" id="112498.A0A2D3V1H3"/>
<gene>
    <name evidence="3" type="ORF">RCC_03200</name>
</gene>
<keyword evidence="2" id="KW-1133">Transmembrane helix</keyword>
<evidence type="ECO:0000313" key="3">
    <source>
        <dbReference type="EMBL" id="CZT17366.1"/>
    </source>
</evidence>
<keyword evidence="4" id="KW-1185">Reference proteome</keyword>
<dbReference type="AlphaFoldDB" id="A0A2D3V1H3"/>
<name>A0A2D3V1H3_9PEZI</name>
<accession>A0A2D3V1H3</accession>